<accession>A0ABV9VTI5</accession>
<dbReference type="Proteomes" id="UP001595912">
    <property type="component" value="Unassembled WGS sequence"/>
</dbReference>
<name>A0ABV9VTI5_9ACTN</name>
<proteinExistence type="predicted"/>
<dbReference type="EMBL" id="JBHSIU010000014">
    <property type="protein sequence ID" value="MFC4998989.1"/>
    <property type="molecule type" value="Genomic_DNA"/>
</dbReference>
<sequence length="68" mass="7572">MHHDILVLLDAHLAHLRAARDQLAATRRVTPGERHAAVLHTVEVSERYAAHARILLAELDAEEPRVPA</sequence>
<keyword evidence="2" id="KW-1185">Reference proteome</keyword>
<reference evidence="2" key="1">
    <citation type="journal article" date="2019" name="Int. J. Syst. Evol. Microbiol.">
        <title>The Global Catalogue of Microorganisms (GCM) 10K type strain sequencing project: providing services to taxonomists for standard genome sequencing and annotation.</title>
        <authorList>
            <consortium name="The Broad Institute Genomics Platform"/>
            <consortium name="The Broad Institute Genome Sequencing Center for Infectious Disease"/>
            <person name="Wu L."/>
            <person name="Ma J."/>
        </authorList>
    </citation>
    <scope>NUCLEOTIDE SEQUENCE [LARGE SCALE GENOMIC DNA]</scope>
    <source>
        <strain evidence="2">CGMCC 4.7152</strain>
    </source>
</reference>
<dbReference type="RefSeq" id="WP_380115274.1">
    <property type="nucleotide sequence ID" value="NZ_JBHSIU010000014.1"/>
</dbReference>
<evidence type="ECO:0000313" key="2">
    <source>
        <dbReference type="Proteomes" id="UP001595912"/>
    </source>
</evidence>
<gene>
    <name evidence="1" type="ORF">ACFPIJ_14225</name>
</gene>
<comment type="caution">
    <text evidence="1">The sequence shown here is derived from an EMBL/GenBank/DDBJ whole genome shotgun (WGS) entry which is preliminary data.</text>
</comment>
<organism evidence="1 2">
    <name type="scientific">Dactylosporangium cerinum</name>
    <dbReference type="NCBI Taxonomy" id="1434730"/>
    <lineage>
        <taxon>Bacteria</taxon>
        <taxon>Bacillati</taxon>
        <taxon>Actinomycetota</taxon>
        <taxon>Actinomycetes</taxon>
        <taxon>Micromonosporales</taxon>
        <taxon>Micromonosporaceae</taxon>
        <taxon>Dactylosporangium</taxon>
    </lineage>
</organism>
<evidence type="ECO:0000313" key="1">
    <source>
        <dbReference type="EMBL" id="MFC4998989.1"/>
    </source>
</evidence>
<protein>
    <submittedName>
        <fullName evidence="1">Uncharacterized protein</fullName>
    </submittedName>
</protein>